<accession>A0A845FW33</accession>
<gene>
    <name evidence="11 12" type="primary">tal</name>
    <name evidence="12" type="ORF">GTP91_03665</name>
</gene>
<evidence type="ECO:0000256" key="8">
    <source>
        <dbReference type="ARBA" id="ARBA00023126"/>
    </source>
</evidence>
<dbReference type="AlphaFoldDB" id="A0A845FW33"/>
<evidence type="ECO:0000256" key="2">
    <source>
        <dbReference type="ARBA" id="ARBA00004496"/>
    </source>
</evidence>
<comment type="function">
    <text evidence="1 11">Transaldolase is important for the balance of metabolites in the pentose-phosphate pathway.</text>
</comment>
<dbReference type="GO" id="GO:0004801">
    <property type="term" value="F:transaldolase activity"/>
    <property type="evidence" value="ECO:0007669"/>
    <property type="project" value="UniProtKB-UniRule"/>
</dbReference>
<keyword evidence="6 11" id="KW-0963">Cytoplasm</keyword>
<protein>
    <recommendedName>
        <fullName evidence="5 11">Transaldolase</fullName>
        <ecNumber evidence="5 11">2.2.1.2</ecNumber>
    </recommendedName>
</protein>
<dbReference type="GO" id="GO:0005737">
    <property type="term" value="C:cytoplasm"/>
    <property type="evidence" value="ECO:0007669"/>
    <property type="project" value="UniProtKB-SubCell"/>
</dbReference>
<sequence length="363" mass="38822">MNNMLEQSRLRAVGALGQQIWLDNLSRGLLASGQLAQLIAADGIQGLTSNPAIFHHAIRHDAAYQAALPQLRTALATPEARFEALVLPDVQRACDLFAPLYRESDGKAGFVSFEVSPRLSHDIGGTIAAARRLWAAIGRPNAMIKIPATPAGIAALEEVIYAGINVNMTLIFTASQIQAVRAAHRRGLARRLQDTASVQRIASVASVFISRIDVAVDALLENSADETAVALRGRAAMAAARIAYHDWKNDGGFAVFAAFGATPQWLLWASTGTKDPAQRDVRYVEGLIGPHTINTVPDATLAAFRDHGEAAATLLDTDIDADRAVMAQLARHGIDLETVGQQLLSAGLLQFEQAFDQLLALTA</sequence>
<organism evidence="12 13">
    <name type="scientific">Duganella vulcania</name>
    <dbReference type="NCBI Taxonomy" id="2692166"/>
    <lineage>
        <taxon>Bacteria</taxon>
        <taxon>Pseudomonadati</taxon>
        <taxon>Pseudomonadota</taxon>
        <taxon>Betaproteobacteria</taxon>
        <taxon>Burkholderiales</taxon>
        <taxon>Oxalobacteraceae</taxon>
        <taxon>Telluria group</taxon>
        <taxon>Duganella</taxon>
    </lineage>
</organism>
<comment type="caution">
    <text evidence="12">The sequence shown here is derived from an EMBL/GenBank/DDBJ whole genome shotgun (WGS) entry which is preliminary data.</text>
</comment>
<evidence type="ECO:0000256" key="11">
    <source>
        <dbReference type="HAMAP-Rule" id="MF_00493"/>
    </source>
</evidence>
<comment type="similarity">
    <text evidence="4 11">Belongs to the transaldolase family. Type 2 subfamily.</text>
</comment>
<comment type="pathway">
    <text evidence="3 11">Carbohydrate degradation; pentose phosphate pathway; D-glyceraldehyde 3-phosphate and beta-D-fructose 6-phosphate from D-ribose 5-phosphate and D-xylulose 5-phosphate (non-oxidative stage): step 2/3.</text>
</comment>
<keyword evidence="7 11" id="KW-0808">Transferase</keyword>
<dbReference type="RefSeq" id="WP_161095545.1">
    <property type="nucleotide sequence ID" value="NZ_WWCW01000006.1"/>
</dbReference>
<dbReference type="CDD" id="cd00955">
    <property type="entry name" value="Transaldolase_like"/>
    <property type="match status" value="1"/>
</dbReference>
<dbReference type="EC" id="2.2.1.2" evidence="5 11"/>
<dbReference type="NCBIfam" id="TIGR00876">
    <property type="entry name" value="tal_mycobact"/>
    <property type="match status" value="1"/>
</dbReference>
<dbReference type="InterPro" id="IPR018225">
    <property type="entry name" value="Transaldolase_AS"/>
</dbReference>
<evidence type="ECO:0000313" key="12">
    <source>
        <dbReference type="EMBL" id="MYM86274.1"/>
    </source>
</evidence>
<proteinExistence type="inferred from homology"/>
<dbReference type="Gene3D" id="3.20.20.70">
    <property type="entry name" value="Aldolase class I"/>
    <property type="match status" value="1"/>
</dbReference>
<evidence type="ECO:0000256" key="3">
    <source>
        <dbReference type="ARBA" id="ARBA00004857"/>
    </source>
</evidence>
<dbReference type="SUPFAM" id="SSF51569">
    <property type="entry name" value="Aldolase"/>
    <property type="match status" value="1"/>
</dbReference>
<dbReference type="GO" id="GO:0006098">
    <property type="term" value="P:pentose-phosphate shunt"/>
    <property type="evidence" value="ECO:0007669"/>
    <property type="project" value="UniProtKB-UniRule"/>
</dbReference>
<dbReference type="HAMAP" id="MF_00493">
    <property type="entry name" value="Transaldolase_2"/>
    <property type="match status" value="1"/>
</dbReference>
<evidence type="ECO:0000256" key="4">
    <source>
        <dbReference type="ARBA" id="ARBA00008426"/>
    </source>
</evidence>
<dbReference type="InterPro" id="IPR004732">
    <property type="entry name" value="Transaldolase_2"/>
</dbReference>
<evidence type="ECO:0000256" key="5">
    <source>
        <dbReference type="ARBA" id="ARBA00013151"/>
    </source>
</evidence>
<dbReference type="PROSITE" id="PS00958">
    <property type="entry name" value="TRANSALDOLASE_2"/>
    <property type="match status" value="1"/>
</dbReference>
<evidence type="ECO:0000256" key="9">
    <source>
        <dbReference type="ARBA" id="ARBA00023270"/>
    </source>
</evidence>
<dbReference type="InterPro" id="IPR001585">
    <property type="entry name" value="TAL/FSA"/>
</dbReference>
<evidence type="ECO:0000256" key="10">
    <source>
        <dbReference type="ARBA" id="ARBA00048810"/>
    </source>
</evidence>
<name>A0A845FW33_9BURK</name>
<feature type="active site" description="Schiff-base intermediate with substrate" evidence="11">
    <location>
        <position position="145"/>
    </location>
</feature>
<dbReference type="Pfam" id="PF00923">
    <property type="entry name" value="TAL_FSA"/>
    <property type="match status" value="1"/>
</dbReference>
<dbReference type="UniPathway" id="UPA00115">
    <property type="reaction ID" value="UER00414"/>
</dbReference>
<dbReference type="PIRSF" id="PIRSF036915">
    <property type="entry name" value="Trnald_Bac_Plnt"/>
    <property type="match status" value="1"/>
</dbReference>
<dbReference type="EMBL" id="WWCW01000006">
    <property type="protein sequence ID" value="MYM86274.1"/>
    <property type="molecule type" value="Genomic_DNA"/>
</dbReference>
<dbReference type="Proteomes" id="UP000470302">
    <property type="component" value="Unassembled WGS sequence"/>
</dbReference>
<comment type="catalytic activity">
    <reaction evidence="10 11">
        <text>D-sedoheptulose 7-phosphate + D-glyceraldehyde 3-phosphate = D-erythrose 4-phosphate + beta-D-fructose 6-phosphate</text>
        <dbReference type="Rhea" id="RHEA:17053"/>
        <dbReference type="ChEBI" id="CHEBI:16897"/>
        <dbReference type="ChEBI" id="CHEBI:57483"/>
        <dbReference type="ChEBI" id="CHEBI:57634"/>
        <dbReference type="ChEBI" id="CHEBI:59776"/>
        <dbReference type="EC" id="2.2.1.2"/>
    </reaction>
</comment>
<reference evidence="12 13" key="1">
    <citation type="submission" date="2020-01" db="EMBL/GenBank/DDBJ databases">
        <title>Novel species isolated from a subtropical stream in China.</title>
        <authorList>
            <person name="Lu H."/>
        </authorList>
    </citation>
    <scope>NUCLEOTIDE SEQUENCE [LARGE SCALE GENOMIC DNA]</scope>
    <source>
        <strain evidence="12 13">FT82W</strain>
    </source>
</reference>
<comment type="subcellular location">
    <subcellularLocation>
        <location evidence="2 11">Cytoplasm</location>
    </subcellularLocation>
</comment>
<dbReference type="GO" id="GO:0005975">
    <property type="term" value="P:carbohydrate metabolic process"/>
    <property type="evidence" value="ECO:0007669"/>
    <property type="project" value="InterPro"/>
</dbReference>
<evidence type="ECO:0000256" key="6">
    <source>
        <dbReference type="ARBA" id="ARBA00022490"/>
    </source>
</evidence>
<keyword evidence="9 11" id="KW-0704">Schiff base</keyword>
<evidence type="ECO:0000313" key="13">
    <source>
        <dbReference type="Proteomes" id="UP000470302"/>
    </source>
</evidence>
<keyword evidence="8 11" id="KW-0570">Pentose shunt</keyword>
<dbReference type="PANTHER" id="PTHR10683">
    <property type="entry name" value="TRANSALDOLASE"/>
    <property type="match status" value="1"/>
</dbReference>
<dbReference type="InterPro" id="IPR013785">
    <property type="entry name" value="Aldolase_TIM"/>
</dbReference>
<dbReference type="NCBIfam" id="NF002881">
    <property type="entry name" value="PRK03343.1"/>
    <property type="match status" value="1"/>
</dbReference>
<dbReference type="PANTHER" id="PTHR10683:SF31">
    <property type="entry name" value="TRANSALDOLASE"/>
    <property type="match status" value="1"/>
</dbReference>
<evidence type="ECO:0000256" key="7">
    <source>
        <dbReference type="ARBA" id="ARBA00022679"/>
    </source>
</evidence>
<evidence type="ECO:0000256" key="1">
    <source>
        <dbReference type="ARBA" id="ARBA00003518"/>
    </source>
</evidence>